<name>A0A544T7L0_9BACI</name>
<comment type="caution">
    <text evidence="1">The sequence shown here is derived from an EMBL/GenBank/DDBJ whole genome shotgun (WGS) entry which is preliminary data.</text>
</comment>
<reference evidence="1 2" key="1">
    <citation type="submission" date="2019-05" db="EMBL/GenBank/DDBJ databases">
        <title>Psychrobacillus vulpis sp. nov., a new species isolated from feces of a red fox that inhabits in The Tablas de Daimiel Natural Park, Albacete, Spain.</title>
        <authorList>
            <person name="Rodriguez M."/>
            <person name="Reina J.C."/>
            <person name="Bejar V."/>
            <person name="Llamas I."/>
        </authorList>
    </citation>
    <scope>NUCLEOTIDE SEQUENCE [LARGE SCALE GENOMIC DNA]</scope>
    <source>
        <strain evidence="1 2">NHI-2</strain>
    </source>
</reference>
<dbReference type="Proteomes" id="UP000318937">
    <property type="component" value="Unassembled WGS sequence"/>
</dbReference>
<organism evidence="1 2">
    <name type="scientific">Psychrobacillus soli</name>
    <dbReference type="NCBI Taxonomy" id="1543965"/>
    <lineage>
        <taxon>Bacteria</taxon>
        <taxon>Bacillati</taxon>
        <taxon>Bacillota</taxon>
        <taxon>Bacilli</taxon>
        <taxon>Bacillales</taxon>
        <taxon>Bacillaceae</taxon>
        <taxon>Psychrobacillus</taxon>
    </lineage>
</organism>
<keyword evidence="2" id="KW-1185">Reference proteome</keyword>
<dbReference type="OrthoDB" id="3191472at2"/>
<dbReference type="AlphaFoldDB" id="A0A544T7L0"/>
<dbReference type="Pfam" id="PF08876">
    <property type="entry name" value="DUF1836"/>
    <property type="match status" value="1"/>
</dbReference>
<accession>A0A544T7L0</accession>
<evidence type="ECO:0000313" key="1">
    <source>
        <dbReference type="EMBL" id="TQR13308.1"/>
    </source>
</evidence>
<dbReference type="PANTHER" id="PTHR40056:SF1">
    <property type="entry name" value="DUF1836 DOMAIN-CONTAINING PROTEIN"/>
    <property type="match status" value="1"/>
</dbReference>
<dbReference type="PANTHER" id="PTHR40056">
    <property type="entry name" value="HYPOTHETICAL CYTOSOLIC PROTEIN"/>
    <property type="match status" value="1"/>
</dbReference>
<dbReference type="InterPro" id="IPR014975">
    <property type="entry name" value="DUF1836"/>
</dbReference>
<protein>
    <submittedName>
        <fullName evidence="1">DUF1836 domain-containing protein</fullName>
    </submittedName>
</protein>
<gene>
    <name evidence="1" type="ORF">FG383_12305</name>
</gene>
<evidence type="ECO:0000313" key="2">
    <source>
        <dbReference type="Proteomes" id="UP000318937"/>
    </source>
</evidence>
<dbReference type="EMBL" id="VDGG01000024">
    <property type="protein sequence ID" value="TQR13308.1"/>
    <property type="molecule type" value="Genomic_DNA"/>
</dbReference>
<proteinExistence type="predicted"/>
<dbReference type="RefSeq" id="WP_142607691.1">
    <property type="nucleotide sequence ID" value="NZ_VDGG01000024.1"/>
</dbReference>
<sequence length="189" mass="21795">MNKSKELINKLGLDATIHAEEIPDIDLYMDQVIQLFDSKFGPTLRNTDEKVLTKTMINNYAKGKLFIPIKNKKYSKQHIMLINLIYQLKGALSINDIKTTMDPINEKIDNEDFNLEDFYTHSVALQQANAKSFFTEMQAHEQEIAEMEMEDDLKHLLLITSLANMSNAYRKAAELLVDELISNKKEPKK</sequence>